<feature type="compositionally biased region" description="Polar residues" evidence="1">
    <location>
        <begin position="33"/>
        <end position="43"/>
    </location>
</feature>
<feature type="region of interest" description="Disordered" evidence="1">
    <location>
        <begin position="33"/>
        <end position="72"/>
    </location>
</feature>
<evidence type="ECO:0000313" key="3">
    <source>
        <dbReference type="Proteomes" id="UP000299102"/>
    </source>
</evidence>
<proteinExistence type="predicted"/>
<comment type="caution">
    <text evidence="2">The sequence shown here is derived from an EMBL/GenBank/DDBJ whole genome shotgun (WGS) entry which is preliminary data.</text>
</comment>
<keyword evidence="3" id="KW-1185">Reference proteome</keyword>
<accession>A0A4C1V885</accession>
<gene>
    <name evidence="2" type="ORF">EVAR_28278_1</name>
</gene>
<dbReference type="Proteomes" id="UP000299102">
    <property type="component" value="Unassembled WGS sequence"/>
</dbReference>
<evidence type="ECO:0000256" key="1">
    <source>
        <dbReference type="SAM" id="MobiDB-lite"/>
    </source>
</evidence>
<dbReference type="AlphaFoldDB" id="A0A4C1V885"/>
<name>A0A4C1V885_EUMVA</name>
<dbReference type="EMBL" id="BGZK01000299">
    <property type="protein sequence ID" value="GBP35081.1"/>
    <property type="molecule type" value="Genomic_DNA"/>
</dbReference>
<sequence>MSGLTIRIKRGSRGSDTLLEAANRILRILGFSSTKRGKQTSPKSKVRSSTRRASRDAFPRPAPPAAGPSALRQYDPMLQIQARKYNTTHCLFVHSDAGRLSSRRHSINK</sequence>
<protein>
    <submittedName>
        <fullName evidence="2">Uncharacterized protein</fullName>
    </submittedName>
</protein>
<reference evidence="2 3" key="1">
    <citation type="journal article" date="2019" name="Commun. Biol.">
        <title>The bagworm genome reveals a unique fibroin gene that provides high tensile strength.</title>
        <authorList>
            <person name="Kono N."/>
            <person name="Nakamura H."/>
            <person name="Ohtoshi R."/>
            <person name="Tomita M."/>
            <person name="Numata K."/>
            <person name="Arakawa K."/>
        </authorList>
    </citation>
    <scope>NUCLEOTIDE SEQUENCE [LARGE SCALE GENOMIC DNA]</scope>
</reference>
<dbReference type="OrthoDB" id="347657at2759"/>
<evidence type="ECO:0000313" key="2">
    <source>
        <dbReference type="EMBL" id="GBP35081.1"/>
    </source>
</evidence>
<organism evidence="2 3">
    <name type="scientific">Eumeta variegata</name>
    <name type="common">Bagworm moth</name>
    <name type="synonym">Eumeta japonica</name>
    <dbReference type="NCBI Taxonomy" id="151549"/>
    <lineage>
        <taxon>Eukaryota</taxon>
        <taxon>Metazoa</taxon>
        <taxon>Ecdysozoa</taxon>
        <taxon>Arthropoda</taxon>
        <taxon>Hexapoda</taxon>
        <taxon>Insecta</taxon>
        <taxon>Pterygota</taxon>
        <taxon>Neoptera</taxon>
        <taxon>Endopterygota</taxon>
        <taxon>Lepidoptera</taxon>
        <taxon>Glossata</taxon>
        <taxon>Ditrysia</taxon>
        <taxon>Tineoidea</taxon>
        <taxon>Psychidae</taxon>
        <taxon>Oiketicinae</taxon>
        <taxon>Eumeta</taxon>
    </lineage>
</organism>